<dbReference type="PANTHER" id="PTHR46732:SF8">
    <property type="entry name" value="ATP-DEPENDENT PROTEASE LA (LON) DOMAIN PROTEIN"/>
    <property type="match status" value="1"/>
</dbReference>
<dbReference type="RefSeq" id="WP_285762974.1">
    <property type="nucleotide sequence ID" value="NZ_BSYJ01000002.1"/>
</dbReference>
<dbReference type="EMBL" id="BSYJ01000002">
    <property type="protein sequence ID" value="GMG86447.1"/>
    <property type="molecule type" value="Genomic_DNA"/>
</dbReference>
<name>A0ABQ6LWG8_9GAMM</name>
<comment type="caution">
    <text evidence="2">The sequence shown here is derived from an EMBL/GenBank/DDBJ whole genome shotgun (WGS) entry which is preliminary data.</text>
</comment>
<evidence type="ECO:0000313" key="2">
    <source>
        <dbReference type="EMBL" id="GMG86447.1"/>
    </source>
</evidence>
<dbReference type="InterPro" id="IPR003111">
    <property type="entry name" value="Lon_prtase_N"/>
</dbReference>
<dbReference type="Gene3D" id="1.20.58.1480">
    <property type="match status" value="1"/>
</dbReference>
<dbReference type="PANTHER" id="PTHR46732">
    <property type="entry name" value="ATP-DEPENDENT PROTEASE LA (LON) DOMAIN PROTEIN"/>
    <property type="match status" value="1"/>
</dbReference>
<dbReference type="InterPro" id="IPR015947">
    <property type="entry name" value="PUA-like_sf"/>
</dbReference>
<organism evidence="2 3">
    <name type="scientific">Biformimicrobium ophioploci</name>
    <dbReference type="NCBI Taxonomy" id="3036711"/>
    <lineage>
        <taxon>Bacteria</taxon>
        <taxon>Pseudomonadati</taxon>
        <taxon>Pseudomonadota</taxon>
        <taxon>Gammaproteobacteria</taxon>
        <taxon>Cellvibrionales</taxon>
        <taxon>Microbulbiferaceae</taxon>
        <taxon>Biformimicrobium</taxon>
    </lineage>
</organism>
<gene>
    <name evidence="2" type="ORF">MNKW57_07680</name>
</gene>
<reference evidence="2 3" key="1">
    <citation type="submission" date="2023-04" db="EMBL/GenBank/DDBJ databases">
        <title>Marinobulbifer ophiurae gen. nov., sp. Nov., isolate from tissue of brittle star Ophioplocus japonicus.</title>
        <authorList>
            <person name="Kawano K."/>
            <person name="Sawayama S."/>
            <person name="Nakagawa S."/>
        </authorList>
    </citation>
    <scope>NUCLEOTIDE SEQUENCE [LARGE SCALE GENOMIC DNA]</scope>
    <source>
        <strain evidence="2 3">NKW57</strain>
    </source>
</reference>
<dbReference type="Gene3D" id="2.30.130.40">
    <property type="entry name" value="LON domain-like"/>
    <property type="match status" value="1"/>
</dbReference>
<dbReference type="InterPro" id="IPR046336">
    <property type="entry name" value="Lon_prtase_N_sf"/>
</dbReference>
<dbReference type="SMART" id="SM00464">
    <property type="entry name" value="LON"/>
    <property type="match status" value="1"/>
</dbReference>
<proteinExistence type="predicted"/>
<dbReference type="PROSITE" id="PS51787">
    <property type="entry name" value="LON_N"/>
    <property type="match status" value="1"/>
</dbReference>
<feature type="domain" description="Lon N-terminal" evidence="1">
    <location>
        <begin position="1"/>
        <end position="190"/>
    </location>
</feature>
<sequence>MTRIPLFPLRTALFPGVTLPLRIFEQRYLRLVSESMRAGEGFGIALIRSGREVGGSADVWPYGLLVEIVDWSQGEGGLLNIAVSGHRRFRILQTEPEEDGLLYAEVEWLPPEQIEPVPEDCDGLVALLEELKTHAAMMHLGFEPVESANALSWQLAQLLPLDDAEREDLLAMATPLERIARIAESVKRWAVD</sequence>
<keyword evidence="3" id="KW-1185">Reference proteome</keyword>
<evidence type="ECO:0000313" key="3">
    <source>
        <dbReference type="Proteomes" id="UP001224392"/>
    </source>
</evidence>
<accession>A0ABQ6LWG8</accession>
<dbReference type="Pfam" id="PF02190">
    <property type="entry name" value="LON_substr_bdg"/>
    <property type="match status" value="1"/>
</dbReference>
<evidence type="ECO:0000259" key="1">
    <source>
        <dbReference type="PROSITE" id="PS51787"/>
    </source>
</evidence>
<protein>
    <submittedName>
        <fullName evidence="2">LON peptidase substrate-binding domain-containing protein</fullName>
    </submittedName>
</protein>
<dbReference type="SUPFAM" id="SSF88697">
    <property type="entry name" value="PUA domain-like"/>
    <property type="match status" value="1"/>
</dbReference>
<dbReference type="Proteomes" id="UP001224392">
    <property type="component" value="Unassembled WGS sequence"/>
</dbReference>